<dbReference type="OrthoDB" id="43003at2759"/>
<evidence type="ECO:0000313" key="2">
    <source>
        <dbReference type="EMBL" id="GMH76138.1"/>
    </source>
</evidence>
<accession>A0A9W7EGT2</accession>
<feature type="non-terminal residue" evidence="2">
    <location>
        <position position="1"/>
    </location>
</feature>
<gene>
    <name evidence="2" type="ORF">TrRE_jg6978</name>
</gene>
<keyword evidence="3" id="KW-1185">Reference proteome</keyword>
<sequence length="314" mass="34879">HSSVWRAGYTPEYETTMYNTAGTTWSSEVMPMESNDPWSHGRTVLYCITPPLQKDIRTSEHSLFGGILNRLHFGGSSTSTSSSPGLHPSLFSRSHERFPPPPPPTQKTFTGGIFYGDYGPHGPEIISVSLNSASSLAVETTDEVQGWVPNFDFVGEGRGERRLSLTALKITGDPNVPSGRLTFASVDKIETFGEKDKGRFHSSCDCAFECDCWVLGDEGYAVEGCVSGYGKTAMSSPRVYTNPCWGTAKMYILRQRCEGGERERMRDGRGGTIAMMRTEEEDNHWACLLKFEGDMKTSFVLREFDIKDPPKFCK</sequence>
<dbReference type="AlphaFoldDB" id="A0A9W7EGT2"/>
<protein>
    <submittedName>
        <fullName evidence="2">Uncharacterized protein</fullName>
    </submittedName>
</protein>
<comment type="caution">
    <text evidence="2">The sequence shown here is derived from an EMBL/GenBank/DDBJ whole genome shotgun (WGS) entry which is preliminary data.</text>
</comment>
<evidence type="ECO:0000256" key="1">
    <source>
        <dbReference type="SAM" id="MobiDB-lite"/>
    </source>
</evidence>
<organism evidence="2 3">
    <name type="scientific">Triparma retinervis</name>
    <dbReference type="NCBI Taxonomy" id="2557542"/>
    <lineage>
        <taxon>Eukaryota</taxon>
        <taxon>Sar</taxon>
        <taxon>Stramenopiles</taxon>
        <taxon>Ochrophyta</taxon>
        <taxon>Bolidophyceae</taxon>
        <taxon>Parmales</taxon>
        <taxon>Triparmaceae</taxon>
        <taxon>Triparma</taxon>
    </lineage>
</organism>
<proteinExistence type="predicted"/>
<feature type="region of interest" description="Disordered" evidence="1">
    <location>
        <begin position="76"/>
        <end position="104"/>
    </location>
</feature>
<reference evidence="2" key="1">
    <citation type="submission" date="2022-07" db="EMBL/GenBank/DDBJ databases">
        <title>Genome analysis of Parmales, a sister group of diatoms, reveals the evolutionary specialization of diatoms from phago-mixotrophs to photoautotrophs.</title>
        <authorList>
            <person name="Ban H."/>
            <person name="Sato S."/>
            <person name="Yoshikawa S."/>
            <person name="Kazumasa Y."/>
            <person name="Nakamura Y."/>
            <person name="Ichinomiya M."/>
            <person name="Saitoh K."/>
            <person name="Sato N."/>
            <person name="Blanc-Mathieu R."/>
            <person name="Endo H."/>
            <person name="Kuwata A."/>
            <person name="Ogata H."/>
        </authorList>
    </citation>
    <scope>NUCLEOTIDE SEQUENCE</scope>
</reference>
<dbReference type="Proteomes" id="UP001165082">
    <property type="component" value="Unassembled WGS sequence"/>
</dbReference>
<evidence type="ECO:0000313" key="3">
    <source>
        <dbReference type="Proteomes" id="UP001165082"/>
    </source>
</evidence>
<name>A0A9W7EGT2_9STRA</name>
<dbReference type="EMBL" id="BRXZ01001658">
    <property type="protein sequence ID" value="GMH76138.1"/>
    <property type="molecule type" value="Genomic_DNA"/>
</dbReference>
<dbReference type="Pfam" id="PF12014">
    <property type="entry name" value="Cyclin_D1_bind"/>
    <property type="match status" value="1"/>
</dbReference>